<dbReference type="PANTHER" id="PTHR10210:SF32">
    <property type="entry name" value="RIBOSE-PHOSPHATE PYROPHOSPHOKINASE 2"/>
    <property type="match status" value="1"/>
</dbReference>
<dbReference type="InterPro" id="IPR005946">
    <property type="entry name" value="Rib-P_diPkinase"/>
</dbReference>
<evidence type="ECO:0000256" key="5">
    <source>
        <dbReference type="ARBA" id="ARBA00022840"/>
    </source>
</evidence>
<evidence type="ECO:0000256" key="1">
    <source>
        <dbReference type="ARBA" id="ARBA00013247"/>
    </source>
</evidence>
<keyword evidence="5" id="KW-0067">ATP-binding</keyword>
<dbReference type="EMBL" id="BARS01044365">
    <property type="protein sequence ID" value="GAG35424.1"/>
    <property type="molecule type" value="Genomic_DNA"/>
</dbReference>
<reference evidence="6" key="1">
    <citation type="journal article" date="2014" name="Front. Microbiol.">
        <title>High frequency of phylogenetically diverse reductive dehalogenase-homologous genes in deep subseafloor sedimentary metagenomes.</title>
        <authorList>
            <person name="Kawai M."/>
            <person name="Futagami T."/>
            <person name="Toyoda A."/>
            <person name="Takaki Y."/>
            <person name="Nishi S."/>
            <person name="Hori S."/>
            <person name="Arai W."/>
            <person name="Tsubouchi T."/>
            <person name="Morono Y."/>
            <person name="Uchiyama I."/>
            <person name="Ito T."/>
            <person name="Fujiyama A."/>
            <person name="Inagaki F."/>
            <person name="Takami H."/>
        </authorList>
    </citation>
    <scope>NUCLEOTIDE SEQUENCE</scope>
    <source>
        <strain evidence="6">Expedition CK06-06</strain>
    </source>
</reference>
<dbReference type="PANTHER" id="PTHR10210">
    <property type="entry name" value="RIBOSE-PHOSPHATE DIPHOSPHOKINASE FAMILY MEMBER"/>
    <property type="match status" value="1"/>
</dbReference>
<protein>
    <recommendedName>
        <fullName evidence="1">ribose-phosphate diphosphokinase</fullName>
        <ecNumber evidence="1">2.7.6.1</ecNumber>
    </recommendedName>
</protein>
<organism evidence="6">
    <name type="scientific">marine sediment metagenome</name>
    <dbReference type="NCBI Taxonomy" id="412755"/>
    <lineage>
        <taxon>unclassified sequences</taxon>
        <taxon>metagenomes</taxon>
        <taxon>ecological metagenomes</taxon>
    </lineage>
</organism>
<dbReference type="GO" id="GO:0004749">
    <property type="term" value="F:ribose phosphate diphosphokinase activity"/>
    <property type="evidence" value="ECO:0007669"/>
    <property type="project" value="UniProtKB-EC"/>
</dbReference>
<dbReference type="GO" id="GO:0006015">
    <property type="term" value="P:5-phosphoribose 1-diphosphate biosynthetic process"/>
    <property type="evidence" value="ECO:0007669"/>
    <property type="project" value="TreeGrafter"/>
</dbReference>
<dbReference type="InterPro" id="IPR029057">
    <property type="entry name" value="PRTase-like"/>
</dbReference>
<evidence type="ECO:0000256" key="4">
    <source>
        <dbReference type="ARBA" id="ARBA00022777"/>
    </source>
</evidence>
<comment type="caution">
    <text evidence="6">The sequence shown here is derived from an EMBL/GenBank/DDBJ whole genome shotgun (WGS) entry which is preliminary data.</text>
</comment>
<dbReference type="GO" id="GO:0016301">
    <property type="term" value="F:kinase activity"/>
    <property type="evidence" value="ECO:0007669"/>
    <property type="project" value="UniProtKB-KW"/>
</dbReference>
<dbReference type="GO" id="GO:0006164">
    <property type="term" value="P:purine nucleotide biosynthetic process"/>
    <property type="evidence" value="ECO:0007669"/>
    <property type="project" value="TreeGrafter"/>
</dbReference>
<dbReference type="GO" id="GO:0005737">
    <property type="term" value="C:cytoplasm"/>
    <property type="evidence" value="ECO:0007669"/>
    <property type="project" value="TreeGrafter"/>
</dbReference>
<dbReference type="GO" id="GO:0002189">
    <property type="term" value="C:ribose phosphate diphosphokinase complex"/>
    <property type="evidence" value="ECO:0007669"/>
    <property type="project" value="TreeGrafter"/>
</dbReference>
<sequence>MKKTGAKKIYLLGCHAVLSGRAVEFLKKAPIEKVLVTNSIPLKTKSKKFVVLSVGNLFAQAIERIHRETSISGLFKLK</sequence>
<accession>X0WWT8</accession>
<dbReference type="AlphaFoldDB" id="X0WWT8"/>
<dbReference type="Gene3D" id="3.40.50.2020">
    <property type="match status" value="2"/>
</dbReference>
<proteinExistence type="predicted"/>
<evidence type="ECO:0000256" key="2">
    <source>
        <dbReference type="ARBA" id="ARBA00022679"/>
    </source>
</evidence>
<keyword evidence="3" id="KW-0547">Nucleotide-binding</keyword>
<name>X0WWT8_9ZZZZ</name>
<evidence type="ECO:0000313" key="6">
    <source>
        <dbReference type="EMBL" id="GAG35424.1"/>
    </source>
</evidence>
<dbReference type="SUPFAM" id="SSF53271">
    <property type="entry name" value="PRTase-like"/>
    <property type="match status" value="1"/>
</dbReference>
<dbReference type="GO" id="GO:0000287">
    <property type="term" value="F:magnesium ion binding"/>
    <property type="evidence" value="ECO:0007669"/>
    <property type="project" value="InterPro"/>
</dbReference>
<dbReference type="GO" id="GO:0005524">
    <property type="term" value="F:ATP binding"/>
    <property type="evidence" value="ECO:0007669"/>
    <property type="project" value="UniProtKB-KW"/>
</dbReference>
<gene>
    <name evidence="6" type="ORF">S01H1_67043</name>
</gene>
<dbReference type="EC" id="2.7.6.1" evidence="1"/>
<keyword evidence="4" id="KW-0418">Kinase</keyword>
<dbReference type="Pfam" id="PF14572">
    <property type="entry name" value="Pribosyl_synth"/>
    <property type="match status" value="1"/>
</dbReference>
<evidence type="ECO:0000256" key="3">
    <source>
        <dbReference type="ARBA" id="ARBA00022741"/>
    </source>
</evidence>
<keyword evidence="2" id="KW-0808">Transferase</keyword>